<dbReference type="eggNOG" id="ENOG50336V8">
    <property type="taxonomic scope" value="Bacteria"/>
</dbReference>
<dbReference type="AlphaFoldDB" id="K4LKW3"/>
<dbReference type="Proteomes" id="UP000000467">
    <property type="component" value="Chromosome"/>
</dbReference>
<name>K4LKW3_THEPS</name>
<organism evidence="2 3">
    <name type="scientific">Thermacetogenium phaeum (strain ATCC BAA-254 / DSM 26808 / PB)</name>
    <dbReference type="NCBI Taxonomy" id="1089553"/>
    <lineage>
        <taxon>Bacteria</taxon>
        <taxon>Bacillati</taxon>
        <taxon>Bacillota</taxon>
        <taxon>Clostridia</taxon>
        <taxon>Thermoanaerobacterales</taxon>
        <taxon>Thermoanaerobacteraceae</taxon>
        <taxon>Thermacetogenium</taxon>
    </lineage>
</organism>
<keyword evidence="1" id="KW-0812">Transmembrane</keyword>
<evidence type="ECO:0008006" key="4">
    <source>
        <dbReference type="Google" id="ProtNLM"/>
    </source>
</evidence>
<gene>
    <name evidence="2" type="ordered locus">Tph_c25380</name>
</gene>
<sequence length="169" mass="18951">MPFCPRCGAEYRDGFTVCKDCQEALVDKPPQDHLGQKTDREYIDWKWSFLTNVRNSQEADILVSLLESEGIPALKKHKGAGQFMEIYLGTANDLDLYVPGSYLETARSLIGLKQVSIPAGRNDEEEPPTTSFRRETGRIIIIALVLVPFLIALIQSLVSTFSKIFGELK</sequence>
<evidence type="ECO:0000313" key="3">
    <source>
        <dbReference type="Proteomes" id="UP000000467"/>
    </source>
</evidence>
<accession>K4LKW3</accession>
<feature type="transmembrane region" description="Helical" evidence="1">
    <location>
        <begin position="139"/>
        <end position="158"/>
    </location>
</feature>
<dbReference type="KEGG" id="tpz:Tph_c25380"/>
<evidence type="ECO:0000256" key="1">
    <source>
        <dbReference type="SAM" id="Phobius"/>
    </source>
</evidence>
<dbReference type="HOGENOM" id="CLU_125403_0_0_9"/>
<keyword evidence="1" id="KW-0472">Membrane</keyword>
<dbReference type="EMBL" id="CP003732">
    <property type="protein sequence ID" value="AFV12712.1"/>
    <property type="molecule type" value="Genomic_DNA"/>
</dbReference>
<protein>
    <recommendedName>
        <fullName evidence="4">DUF2007 domain-containing protein</fullName>
    </recommendedName>
</protein>
<evidence type="ECO:0000313" key="2">
    <source>
        <dbReference type="EMBL" id="AFV12712.1"/>
    </source>
</evidence>
<reference evidence="2 3" key="1">
    <citation type="journal article" date="2012" name="BMC Genomics">
        <title>Genome-guided analysis of physiological and morphological traits of the fermentative acetate oxidizer Thermacetogenium phaeum.</title>
        <authorList>
            <person name="Oehler D."/>
            <person name="Poehlein A."/>
            <person name="Leimbach A."/>
            <person name="Muller N."/>
            <person name="Daniel R."/>
            <person name="Gottschalk G."/>
            <person name="Schink B."/>
        </authorList>
    </citation>
    <scope>NUCLEOTIDE SEQUENCE [LARGE SCALE GENOMIC DNA]</scope>
    <source>
        <strain evidence="3">ATCC BAA-254 / DSM 26808 / PB</strain>
    </source>
</reference>
<proteinExistence type="predicted"/>
<keyword evidence="1" id="KW-1133">Transmembrane helix</keyword>
<keyword evidence="3" id="KW-1185">Reference proteome</keyword>